<feature type="compositionally biased region" description="Basic and acidic residues" evidence="1">
    <location>
        <begin position="159"/>
        <end position="174"/>
    </location>
</feature>
<gene>
    <name evidence="3" type="ORF">Bca52824_073940</name>
</gene>
<dbReference type="PANTHER" id="PTHR31286">
    <property type="entry name" value="GLYCINE-RICH CELL WALL STRUCTURAL PROTEIN 1.8-LIKE"/>
    <property type="match status" value="1"/>
</dbReference>
<dbReference type="InterPro" id="IPR025836">
    <property type="entry name" value="Zn_knuckle_CX2CX4HX4C"/>
</dbReference>
<name>A0A8X7QAU8_BRACI</name>
<feature type="compositionally biased region" description="Basic and acidic residues" evidence="1">
    <location>
        <begin position="204"/>
        <end position="221"/>
    </location>
</feature>
<dbReference type="InterPro" id="IPR040256">
    <property type="entry name" value="At4g02000-like"/>
</dbReference>
<evidence type="ECO:0000259" key="2">
    <source>
        <dbReference type="Pfam" id="PF14392"/>
    </source>
</evidence>
<dbReference type="Pfam" id="PF14392">
    <property type="entry name" value="zf-CCHC_4"/>
    <property type="match status" value="1"/>
</dbReference>
<accession>A0A8X7QAU8</accession>
<dbReference type="OrthoDB" id="1113617at2759"/>
<evidence type="ECO:0000256" key="1">
    <source>
        <dbReference type="SAM" id="MobiDB-lite"/>
    </source>
</evidence>
<organism evidence="3 4">
    <name type="scientific">Brassica carinata</name>
    <name type="common">Ethiopian mustard</name>
    <name type="synonym">Abyssinian cabbage</name>
    <dbReference type="NCBI Taxonomy" id="52824"/>
    <lineage>
        <taxon>Eukaryota</taxon>
        <taxon>Viridiplantae</taxon>
        <taxon>Streptophyta</taxon>
        <taxon>Embryophyta</taxon>
        <taxon>Tracheophyta</taxon>
        <taxon>Spermatophyta</taxon>
        <taxon>Magnoliopsida</taxon>
        <taxon>eudicotyledons</taxon>
        <taxon>Gunneridae</taxon>
        <taxon>Pentapetalae</taxon>
        <taxon>rosids</taxon>
        <taxon>malvids</taxon>
        <taxon>Brassicales</taxon>
        <taxon>Brassicaceae</taxon>
        <taxon>Brassiceae</taxon>
        <taxon>Brassica</taxon>
    </lineage>
</organism>
<dbReference type="AlphaFoldDB" id="A0A8X7QAU8"/>
<evidence type="ECO:0000313" key="4">
    <source>
        <dbReference type="Proteomes" id="UP000886595"/>
    </source>
</evidence>
<feature type="domain" description="Zinc knuckle CX2CX4HX4C" evidence="2">
    <location>
        <begin position="117"/>
        <end position="150"/>
    </location>
</feature>
<keyword evidence="4" id="KW-1185">Reference proteome</keyword>
<evidence type="ECO:0000313" key="3">
    <source>
        <dbReference type="EMBL" id="KAG2266861.1"/>
    </source>
</evidence>
<feature type="compositionally biased region" description="Basic and acidic residues" evidence="1">
    <location>
        <begin position="231"/>
        <end position="283"/>
    </location>
</feature>
<proteinExistence type="predicted"/>
<comment type="caution">
    <text evidence="3">The sequence shown here is derived from an EMBL/GenBank/DDBJ whole genome shotgun (WGS) entry which is preliminary data.</text>
</comment>
<feature type="region of interest" description="Disordered" evidence="1">
    <location>
        <begin position="159"/>
        <end position="283"/>
    </location>
</feature>
<dbReference type="EMBL" id="JAAMPC010000014">
    <property type="protein sequence ID" value="KAG2266861.1"/>
    <property type="molecule type" value="Genomic_DNA"/>
</dbReference>
<dbReference type="PANTHER" id="PTHR31286:SF54">
    <property type="entry name" value="DUF4283 DOMAIN-CONTAINING PROTEIN"/>
    <property type="match status" value="1"/>
</dbReference>
<sequence>MYPEEQDVKALLVMWKVEDRVVGADLGLGKFQFHFEKEEDLVAILEMAKDFPSEIPFWITLEGIPTEFWSTPIFQSIGDAIGETTVVDLDYGKMRVILDGRKELCFDTTVDFKGGEFYAGEEALVTLKYEKLFVFCSICSSLCHDHDICPLNPNPVKKKEVREGSAVRKDDRARSYKGVVINGDGGRQDNDKDQKGYSGKGKGKMYEEQENKWVRVPERGNKRSYSNRNHGRFEEGGSRNRNSRWEQPRGKFEEERGRSSRDQRREKSPLGKPRVEAHEKGEI</sequence>
<feature type="compositionally biased region" description="Basic and acidic residues" evidence="1">
    <location>
        <begin position="186"/>
        <end position="195"/>
    </location>
</feature>
<reference evidence="3 4" key="1">
    <citation type="submission" date="2020-02" db="EMBL/GenBank/DDBJ databases">
        <authorList>
            <person name="Ma Q."/>
            <person name="Huang Y."/>
            <person name="Song X."/>
            <person name="Pei D."/>
        </authorList>
    </citation>
    <scope>NUCLEOTIDE SEQUENCE [LARGE SCALE GENOMIC DNA]</scope>
    <source>
        <strain evidence="3">Sxm20200214</strain>
        <tissue evidence="3">Leaf</tissue>
    </source>
</reference>
<protein>
    <recommendedName>
        <fullName evidence="2">Zinc knuckle CX2CX4HX4C domain-containing protein</fullName>
    </recommendedName>
</protein>
<dbReference type="Proteomes" id="UP000886595">
    <property type="component" value="Unassembled WGS sequence"/>
</dbReference>